<keyword evidence="2" id="KW-1133">Transmembrane helix</keyword>
<sequence>MPHAKEGLGSGLPVVGSILAARRTAQHVACLQATRATLQQQHMQFTARCLVWWVAGVLLAVLQRLLWPRLRQPRVPRPAGPDVPERPQTGQSNLILYGAVSPQQVCAAMRCAWHYHMLMGLHRHLHRPHTKVLPPPPLASSIASTQAQSPTVLKVPPSSSVLQRISCHMLPQLSRRLVWPAVPPAIFPLSRRFLPTGHPSAYPPPPITSHLPPVTTTPPHRCLPT</sequence>
<protein>
    <submittedName>
        <fullName evidence="3">Uncharacterized protein</fullName>
    </submittedName>
</protein>
<evidence type="ECO:0000313" key="3">
    <source>
        <dbReference type="EMBL" id="MPC97766.1"/>
    </source>
</evidence>
<reference evidence="3 4" key="1">
    <citation type="submission" date="2019-05" db="EMBL/GenBank/DDBJ databases">
        <title>Another draft genome of Portunus trituberculatus and its Hox gene families provides insights of decapod evolution.</title>
        <authorList>
            <person name="Jeong J.-H."/>
            <person name="Song I."/>
            <person name="Kim S."/>
            <person name="Choi T."/>
            <person name="Kim D."/>
            <person name="Ryu S."/>
            <person name="Kim W."/>
        </authorList>
    </citation>
    <scope>NUCLEOTIDE SEQUENCE [LARGE SCALE GENOMIC DNA]</scope>
    <source>
        <tissue evidence="3">Muscle</tissue>
    </source>
</reference>
<evidence type="ECO:0000256" key="2">
    <source>
        <dbReference type="SAM" id="Phobius"/>
    </source>
</evidence>
<accession>A0A5B7JTZ3</accession>
<gene>
    <name evidence="3" type="ORF">E2C01_093097</name>
</gene>
<comment type="caution">
    <text evidence="3">The sequence shown here is derived from an EMBL/GenBank/DDBJ whole genome shotgun (WGS) entry which is preliminary data.</text>
</comment>
<name>A0A5B7JTZ3_PORTR</name>
<dbReference type="EMBL" id="VSRR010111419">
    <property type="protein sequence ID" value="MPC97766.1"/>
    <property type="molecule type" value="Genomic_DNA"/>
</dbReference>
<feature type="region of interest" description="Disordered" evidence="1">
    <location>
        <begin position="204"/>
        <end position="225"/>
    </location>
</feature>
<proteinExistence type="predicted"/>
<keyword evidence="2" id="KW-0812">Transmembrane</keyword>
<organism evidence="3 4">
    <name type="scientific">Portunus trituberculatus</name>
    <name type="common">Swimming crab</name>
    <name type="synonym">Neptunus trituberculatus</name>
    <dbReference type="NCBI Taxonomy" id="210409"/>
    <lineage>
        <taxon>Eukaryota</taxon>
        <taxon>Metazoa</taxon>
        <taxon>Ecdysozoa</taxon>
        <taxon>Arthropoda</taxon>
        <taxon>Crustacea</taxon>
        <taxon>Multicrustacea</taxon>
        <taxon>Malacostraca</taxon>
        <taxon>Eumalacostraca</taxon>
        <taxon>Eucarida</taxon>
        <taxon>Decapoda</taxon>
        <taxon>Pleocyemata</taxon>
        <taxon>Brachyura</taxon>
        <taxon>Eubrachyura</taxon>
        <taxon>Portunoidea</taxon>
        <taxon>Portunidae</taxon>
        <taxon>Portuninae</taxon>
        <taxon>Portunus</taxon>
    </lineage>
</organism>
<evidence type="ECO:0000313" key="4">
    <source>
        <dbReference type="Proteomes" id="UP000324222"/>
    </source>
</evidence>
<feature type="transmembrane region" description="Helical" evidence="2">
    <location>
        <begin position="50"/>
        <end position="67"/>
    </location>
</feature>
<dbReference type="Proteomes" id="UP000324222">
    <property type="component" value="Unassembled WGS sequence"/>
</dbReference>
<dbReference type="AlphaFoldDB" id="A0A5B7JTZ3"/>
<keyword evidence="4" id="KW-1185">Reference proteome</keyword>
<keyword evidence="2" id="KW-0472">Membrane</keyword>
<evidence type="ECO:0000256" key="1">
    <source>
        <dbReference type="SAM" id="MobiDB-lite"/>
    </source>
</evidence>